<feature type="region of interest" description="Disordered" evidence="8">
    <location>
        <begin position="105"/>
        <end position="127"/>
    </location>
</feature>
<feature type="region of interest" description="Disordered" evidence="8">
    <location>
        <begin position="474"/>
        <end position="516"/>
    </location>
</feature>
<keyword evidence="3 6" id="KW-0378">Hydrolase</keyword>
<dbReference type="HOGENOM" id="CLU_011263_17_3_11"/>
<dbReference type="InterPro" id="IPR000209">
    <property type="entry name" value="Peptidase_S8/S53_dom"/>
</dbReference>
<protein>
    <submittedName>
        <fullName evidence="11">Subtilisin-like serine protease</fullName>
    </submittedName>
</protein>
<feature type="active site" description="Charge relay system" evidence="5 6">
    <location>
        <position position="390"/>
    </location>
</feature>
<evidence type="ECO:0000313" key="12">
    <source>
        <dbReference type="Proteomes" id="UP000004926"/>
    </source>
</evidence>
<dbReference type="PROSITE" id="PS00138">
    <property type="entry name" value="SUBTILASE_SER"/>
    <property type="match status" value="1"/>
</dbReference>
<dbReference type="Pfam" id="PF00082">
    <property type="entry name" value="Peptidase_S8"/>
    <property type="match status" value="1"/>
</dbReference>
<comment type="similarity">
    <text evidence="1 6 7">Belongs to the peptidase S8 family.</text>
</comment>
<dbReference type="PRINTS" id="PR00723">
    <property type="entry name" value="SUBTILISIN"/>
</dbReference>
<dbReference type="AlphaFoldDB" id="H5X4E0"/>
<dbReference type="InterPro" id="IPR050131">
    <property type="entry name" value="Peptidase_S8_subtilisin-like"/>
</dbReference>
<feature type="active site" description="Charge relay system" evidence="5 6">
    <location>
        <position position="162"/>
    </location>
</feature>
<evidence type="ECO:0000256" key="3">
    <source>
        <dbReference type="ARBA" id="ARBA00022801"/>
    </source>
</evidence>
<dbReference type="InterPro" id="IPR023827">
    <property type="entry name" value="Peptidase_S8_Asp-AS"/>
</dbReference>
<dbReference type="PROSITE" id="PS00136">
    <property type="entry name" value="SUBTILASE_ASP"/>
    <property type="match status" value="1"/>
</dbReference>
<gene>
    <name evidence="11" type="ORF">SacmaDRAFT_1672</name>
</gene>
<proteinExistence type="inferred from homology"/>
<evidence type="ECO:0000256" key="8">
    <source>
        <dbReference type="SAM" id="MobiDB-lite"/>
    </source>
</evidence>
<keyword evidence="9" id="KW-0732">Signal</keyword>
<evidence type="ECO:0000313" key="11">
    <source>
        <dbReference type="EMBL" id="EHR49942.1"/>
    </source>
</evidence>
<dbReference type="PROSITE" id="PS00137">
    <property type="entry name" value="SUBTILASE_HIS"/>
    <property type="match status" value="1"/>
</dbReference>
<accession>H5X4E0</accession>
<keyword evidence="2 6" id="KW-0645">Protease</keyword>
<dbReference type="PANTHER" id="PTHR43806">
    <property type="entry name" value="PEPTIDASE S8"/>
    <property type="match status" value="1"/>
</dbReference>
<evidence type="ECO:0000256" key="1">
    <source>
        <dbReference type="ARBA" id="ARBA00011073"/>
    </source>
</evidence>
<feature type="domain" description="Peptidase S8/S53" evidence="10">
    <location>
        <begin position="154"/>
        <end position="457"/>
    </location>
</feature>
<organism evidence="11 12">
    <name type="scientific">Saccharomonospora marina XMU15</name>
    <dbReference type="NCBI Taxonomy" id="882083"/>
    <lineage>
        <taxon>Bacteria</taxon>
        <taxon>Bacillati</taxon>
        <taxon>Actinomycetota</taxon>
        <taxon>Actinomycetes</taxon>
        <taxon>Pseudonocardiales</taxon>
        <taxon>Pseudonocardiaceae</taxon>
        <taxon>Saccharomonospora</taxon>
    </lineage>
</organism>
<dbReference type="InterPro" id="IPR023828">
    <property type="entry name" value="Peptidase_S8_Ser-AS"/>
</dbReference>
<dbReference type="GO" id="GO:0006508">
    <property type="term" value="P:proteolysis"/>
    <property type="evidence" value="ECO:0007669"/>
    <property type="project" value="UniProtKB-KW"/>
</dbReference>
<evidence type="ECO:0000256" key="6">
    <source>
        <dbReference type="PROSITE-ProRule" id="PRU01240"/>
    </source>
</evidence>
<dbReference type="PANTHER" id="PTHR43806:SF11">
    <property type="entry name" value="CEREVISIN-RELATED"/>
    <property type="match status" value="1"/>
</dbReference>
<feature type="signal peptide" evidence="9">
    <location>
        <begin position="1"/>
        <end position="27"/>
    </location>
</feature>
<evidence type="ECO:0000256" key="9">
    <source>
        <dbReference type="SAM" id="SignalP"/>
    </source>
</evidence>
<feature type="active site" description="Charge relay system" evidence="5 6">
    <location>
        <position position="203"/>
    </location>
</feature>
<dbReference type="PROSITE" id="PS51892">
    <property type="entry name" value="SUBTILASE"/>
    <property type="match status" value="1"/>
</dbReference>
<sequence>MRGRGSVVLACVTLALSGHLGVTSATAAPASPCDVDGPQLRYVVLFDKGTTAPTAHRQIRAACGTVTDYYPEIAVGVAVSSTTLFAERIGPQRAFSAQAARLARRGPGSAVPGNAPRIPSRTGTDVTTADRSAEQWNLRAINATAAHSVDVGSRDVVVGVLDSGIDPAHPDLAGTVDAELSVGCLSGSPDHARSAWEPTTSGHGTHVAGILAAADDGRGITGVAPGVRLASVKVIDERGYVDPEAAVCGLLWAARNGMQVTNSSYLVAPWPTSCASGSGQQVVHEALARAVEYAEAAGTLTVAAATNEGVQLTRSNPSGIAAAADSSSCEALPAGLPQVVAVSSVESSGVKAAYSSHGLGVIDLTAPGGGTDDCVLSTVPSGYESMCGTSMAAPHVAGVAALLASRLPGATPRELRAALTGQASALACPTDYDVAGDGTQDAYCTGYSGYNSFYGHGMVDALAAVSALPAGSAQQQAVQPARRPVEPNDRQDEQVRQVPEHRDVEHTDRKPPGQLDAVIQREALHDYAQRLGVDGQWVEGR</sequence>
<dbReference type="STRING" id="882083.SacmaDRAFT_1672"/>
<dbReference type="InterPro" id="IPR036852">
    <property type="entry name" value="Peptidase_S8/S53_dom_sf"/>
</dbReference>
<feature type="compositionally biased region" description="Basic and acidic residues" evidence="8">
    <location>
        <begin position="483"/>
        <end position="511"/>
    </location>
</feature>
<reference evidence="11 12" key="1">
    <citation type="journal article" date="2012" name="Stand. Genomic Sci.">
        <title>Genome sequence of the ocean sediment bacterium Saccharomonospora marina type strain (XMU15(T)).</title>
        <authorList>
            <person name="Klenk H.P."/>
            <person name="Lu M."/>
            <person name="Lucas S."/>
            <person name="Lapidus A."/>
            <person name="Copeland A."/>
            <person name="Pitluck S."/>
            <person name="Goodwin L.A."/>
            <person name="Han C."/>
            <person name="Tapia R."/>
            <person name="Brambilla E.M."/>
            <person name="Potter G."/>
            <person name="Land M."/>
            <person name="Ivanova N."/>
            <person name="Rohde M."/>
            <person name="Goker M."/>
            <person name="Detter J.C."/>
            <person name="Li W.J."/>
            <person name="Kyrpides N.C."/>
            <person name="Woyke T."/>
        </authorList>
    </citation>
    <scope>NUCLEOTIDE SEQUENCE [LARGE SCALE GENOMIC DNA]</scope>
    <source>
        <strain evidence="11 12">XMU15</strain>
    </source>
</reference>
<dbReference type="Gene3D" id="3.40.50.200">
    <property type="entry name" value="Peptidase S8/S53 domain"/>
    <property type="match status" value="1"/>
</dbReference>
<dbReference type="InterPro" id="IPR022398">
    <property type="entry name" value="Peptidase_S8_His-AS"/>
</dbReference>
<evidence type="ECO:0000256" key="7">
    <source>
        <dbReference type="RuleBase" id="RU003355"/>
    </source>
</evidence>
<keyword evidence="12" id="KW-1185">Reference proteome</keyword>
<dbReference type="InterPro" id="IPR015500">
    <property type="entry name" value="Peptidase_S8_subtilisin-rel"/>
</dbReference>
<keyword evidence="4 6" id="KW-0720">Serine protease</keyword>
<evidence type="ECO:0000256" key="5">
    <source>
        <dbReference type="PIRSR" id="PIRSR615500-1"/>
    </source>
</evidence>
<evidence type="ECO:0000256" key="2">
    <source>
        <dbReference type="ARBA" id="ARBA00022670"/>
    </source>
</evidence>
<dbReference type="SUPFAM" id="SSF52743">
    <property type="entry name" value="Subtilisin-like"/>
    <property type="match status" value="1"/>
</dbReference>
<evidence type="ECO:0000259" key="10">
    <source>
        <dbReference type="Pfam" id="PF00082"/>
    </source>
</evidence>
<dbReference type="Proteomes" id="UP000004926">
    <property type="component" value="Chromosome"/>
</dbReference>
<name>H5X4E0_9PSEU</name>
<dbReference type="GO" id="GO:0004252">
    <property type="term" value="F:serine-type endopeptidase activity"/>
    <property type="evidence" value="ECO:0007669"/>
    <property type="project" value="UniProtKB-UniRule"/>
</dbReference>
<feature type="chain" id="PRO_5003600616" evidence="9">
    <location>
        <begin position="28"/>
        <end position="541"/>
    </location>
</feature>
<dbReference type="eggNOG" id="COG1404">
    <property type="taxonomic scope" value="Bacteria"/>
</dbReference>
<evidence type="ECO:0000256" key="4">
    <source>
        <dbReference type="ARBA" id="ARBA00022825"/>
    </source>
</evidence>
<dbReference type="EMBL" id="CM001439">
    <property type="protein sequence ID" value="EHR49942.1"/>
    <property type="molecule type" value="Genomic_DNA"/>
</dbReference>